<evidence type="ECO:0000313" key="2">
    <source>
        <dbReference type="Proteomes" id="UP000823928"/>
    </source>
</evidence>
<sequence>MNSLICKSIKEPLLVIGISMGLSGIAQSDFYIKSFSDPFPKYAIQDTVSESNSASIHNEESLSYSEYYFDVNDSVKYGNNLLSSTYIRTEGLQLNFSNSYELINGLVARLLELISEDDDYSYNASEFITKQFEESETIGIEIIKTAVKKDDYRYSRDVITAVRASDIDYFQKWFKDLLIEGMARPSLKNYFQNIYDLYKDSFDAI</sequence>
<gene>
    <name evidence="1" type="ORF">IAC10_00125</name>
</gene>
<evidence type="ECO:0000313" key="1">
    <source>
        <dbReference type="EMBL" id="HIS35023.1"/>
    </source>
</evidence>
<protein>
    <submittedName>
        <fullName evidence="1">Uncharacterized protein</fullName>
    </submittedName>
</protein>
<organism evidence="1 2">
    <name type="scientific">Candidatus Scatousia excrementigallinarum</name>
    <dbReference type="NCBI Taxonomy" id="2840935"/>
    <lineage>
        <taxon>Bacteria</taxon>
        <taxon>Candidatus Scatousia</taxon>
    </lineage>
</organism>
<proteinExistence type="predicted"/>
<comment type="caution">
    <text evidence="1">The sequence shown here is derived from an EMBL/GenBank/DDBJ whole genome shotgun (WGS) entry which is preliminary data.</text>
</comment>
<accession>A0A9D1EW17</accession>
<name>A0A9D1EW17_9BACT</name>
<dbReference type="AlphaFoldDB" id="A0A9D1EW17"/>
<dbReference type="Proteomes" id="UP000823928">
    <property type="component" value="Unassembled WGS sequence"/>
</dbReference>
<reference evidence="1" key="1">
    <citation type="submission" date="2020-10" db="EMBL/GenBank/DDBJ databases">
        <authorList>
            <person name="Gilroy R."/>
        </authorList>
    </citation>
    <scope>NUCLEOTIDE SEQUENCE</scope>
    <source>
        <strain evidence="1">6276</strain>
    </source>
</reference>
<dbReference type="EMBL" id="DVIU01000003">
    <property type="protein sequence ID" value="HIS35023.1"/>
    <property type="molecule type" value="Genomic_DNA"/>
</dbReference>
<reference evidence="1" key="2">
    <citation type="journal article" date="2021" name="PeerJ">
        <title>Extensive microbial diversity within the chicken gut microbiome revealed by metagenomics and culture.</title>
        <authorList>
            <person name="Gilroy R."/>
            <person name="Ravi A."/>
            <person name="Getino M."/>
            <person name="Pursley I."/>
            <person name="Horton D.L."/>
            <person name="Alikhan N.F."/>
            <person name="Baker D."/>
            <person name="Gharbi K."/>
            <person name="Hall N."/>
            <person name="Watson M."/>
            <person name="Adriaenssens E.M."/>
            <person name="Foster-Nyarko E."/>
            <person name="Jarju S."/>
            <person name="Secka A."/>
            <person name="Antonio M."/>
            <person name="Oren A."/>
            <person name="Chaudhuri R.R."/>
            <person name="La Ragione R."/>
            <person name="Hildebrand F."/>
            <person name="Pallen M.J."/>
        </authorList>
    </citation>
    <scope>NUCLEOTIDE SEQUENCE</scope>
    <source>
        <strain evidence="1">6276</strain>
    </source>
</reference>